<evidence type="ECO:0000256" key="1">
    <source>
        <dbReference type="SAM" id="MobiDB-lite"/>
    </source>
</evidence>
<reference evidence="2" key="2">
    <citation type="submission" date="2022-06" db="UniProtKB">
        <authorList>
            <consortium name="EnsemblMetazoa"/>
        </authorList>
    </citation>
    <scope>IDENTIFICATION</scope>
    <source>
        <strain evidence="2">DF5081</strain>
    </source>
</reference>
<name>A0A8R1E3F1_CAEJA</name>
<feature type="compositionally biased region" description="Pro residues" evidence="1">
    <location>
        <begin position="91"/>
        <end position="111"/>
    </location>
</feature>
<proteinExistence type="predicted"/>
<sequence length="219" mass="24431">MLKVMEQQTTVPIYSTIDDEEWSDICDLIKRDTEIVPLIDGRDFRPVCSPLVTPNLNSAGLYKHRFAPAHVPIREPPSMQLPPAHFQAPLSPTPPPPPPPPQTVPNYSPPHPPPAYQYQDIYYHPTHAPITSCYEVPTTSYGNPPYYTEMSMVTAPVSVPVVHELTPPHKNDTPPSSPEGSTLGPIASQLPIISPDVSMGRYVSFFHLFRSQIKSYRLD</sequence>
<evidence type="ECO:0000313" key="3">
    <source>
        <dbReference type="Proteomes" id="UP000005237"/>
    </source>
</evidence>
<feature type="region of interest" description="Disordered" evidence="1">
    <location>
        <begin position="166"/>
        <end position="187"/>
    </location>
</feature>
<accession>A0A8R1E3F1</accession>
<dbReference type="Proteomes" id="UP000005237">
    <property type="component" value="Unassembled WGS sequence"/>
</dbReference>
<evidence type="ECO:0000313" key="2">
    <source>
        <dbReference type="EnsemblMetazoa" id="CJA20318a.1"/>
    </source>
</evidence>
<dbReference type="EnsemblMetazoa" id="CJA20318a.1">
    <property type="protein sequence ID" value="CJA20318a.1"/>
    <property type="gene ID" value="WBGene00175890"/>
</dbReference>
<protein>
    <submittedName>
        <fullName evidence="2">Uncharacterized protein</fullName>
    </submittedName>
</protein>
<organism evidence="2 3">
    <name type="scientific">Caenorhabditis japonica</name>
    <dbReference type="NCBI Taxonomy" id="281687"/>
    <lineage>
        <taxon>Eukaryota</taxon>
        <taxon>Metazoa</taxon>
        <taxon>Ecdysozoa</taxon>
        <taxon>Nematoda</taxon>
        <taxon>Chromadorea</taxon>
        <taxon>Rhabditida</taxon>
        <taxon>Rhabditina</taxon>
        <taxon>Rhabditomorpha</taxon>
        <taxon>Rhabditoidea</taxon>
        <taxon>Rhabditidae</taxon>
        <taxon>Peloderinae</taxon>
        <taxon>Caenorhabditis</taxon>
    </lineage>
</organism>
<feature type="region of interest" description="Disordered" evidence="1">
    <location>
        <begin position="73"/>
        <end position="111"/>
    </location>
</feature>
<keyword evidence="3" id="KW-1185">Reference proteome</keyword>
<dbReference type="AlphaFoldDB" id="A0A8R1E3F1"/>
<reference evidence="3" key="1">
    <citation type="submission" date="2010-08" db="EMBL/GenBank/DDBJ databases">
        <authorList>
            <consortium name="Caenorhabditis japonica Sequencing Consortium"/>
            <person name="Wilson R.K."/>
        </authorList>
    </citation>
    <scope>NUCLEOTIDE SEQUENCE [LARGE SCALE GENOMIC DNA]</scope>
    <source>
        <strain evidence="3">DF5081</strain>
    </source>
</reference>